<dbReference type="SMART" id="SM00450">
    <property type="entry name" value="RHOD"/>
    <property type="match status" value="1"/>
</dbReference>
<feature type="chain" id="PRO_5047415507" evidence="1">
    <location>
        <begin position="21"/>
        <end position="122"/>
    </location>
</feature>
<dbReference type="PROSITE" id="PS51257">
    <property type="entry name" value="PROKAR_LIPOPROTEIN"/>
    <property type="match status" value="1"/>
</dbReference>
<protein>
    <submittedName>
        <fullName evidence="3">Rhodanese-like domain-containing protein</fullName>
    </submittedName>
</protein>
<dbReference type="InterPro" id="IPR001763">
    <property type="entry name" value="Rhodanese-like_dom"/>
</dbReference>
<dbReference type="RefSeq" id="WP_349240299.1">
    <property type="nucleotide sequence ID" value="NZ_JAVTTO010000001.1"/>
</dbReference>
<accession>A0ABU3LBJ9</accession>
<dbReference type="CDD" id="cd00158">
    <property type="entry name" value="RHOD"/>
    <property type="match status" value="1"/>
</dbReference>
<evidence type="ECO:0000313" key="3">
    <source>
        <dbReference type="EMBL" id="MDT7831045.1"/>
    </source>
</evidence>
<evidence type="ECO:0000313" key="4">
    <source>
        <dbReference type="Proteomes" id="UP001257277"/>
    </source>
</evidence>
<comment type="caution">
    <text evidence="3">The sequence shown here is derived from an EMBL/GenBank/DDBJ whole genome shotgun (WGS) entry which is preliminary data.</text>
</comment>
<dbReference type="Gene3D" id="3.40.250.10">
    <property type="entry name" value="Rhodanese-like domain"/>
    <property type="match status" value="1"/>
</dbReference>
<dbReference type="InterPro" id="IPR050229">
    <property type="entry name" value="GlpE_sulfurtransferase"/>
</dbReference>
<dbReference type="SUPFAM" id="SSF52821">
    <property type="entry name" value="Rhodanese/Cell cycle control phosphatase"/>
    <property type="match status" value="1"/>
</dbReference>
<dbReference type="Pfam" id="PF00581">
    <property type="entry name" value="Rhodanese"/>
    <property type="match status" value="1"/>
</dbReference>
<feature type="signal peptide" evidence="1">
    <location>
        <begin position="1"/>
        <end position="20"/>
    </location>
</feature>
<gene>
    <name evidence="3" type="ORF">RQM59_01565</name>
</gene>
<keyword evidence="1" id="KW-0732">Signal</keyword>
<dbReference type="PANTHER" id="PTHR43031:SF1">
    <property type="entry name" value="PYRIDINE NUCLEOTIDE-DISULPHIDE OXIDOREDUCTASE"/>
    <property type="match status" value="1"/>
</dbReference>
<name>A0ABU3LBJ9_9FLAO</name>
<proteinExistence type="predicted"/>
<dbReference type="PANTHER" id="PTHR43031">
    <property type="entry name" value="FAD-DEPENDENT OXIDOREDUCTASE"/>
    <property type="match status" value="1"/>
</dbReference>
<reference evidence="3 4" key="1">
    <citation type="submission" date="2023-09" db="EMBL/GenBank/DDBJ databases">
        <title>Novel taxa isolated from Blanes Bay.</title>
        <authorList>
            <person name="Rey-Velasco X."/>
            <person name="Lucena T."/>
        </authorList>
    </citation>
    <scope>NUCLEOTIDE SEQUENCE [LARGE SCALE GENOMIC DNA]</scope>
    <source>
        <strain evidence="3 4">S356</strain>
    </source>
</reference>
<keyword evidence="4" id="KW-1185">Reference proteome</keyword>
<dbReference type="PROSITE" id="PS50206">
    <property type="entry name" value="RHODANESE_3"/>
    <property type="match status" value="1"/>
</dbReference>
<dbReference type="InterPro" id="IPR036873">
    <property type="entry name" value="Rhodanese-like_dom_sf"/>
</dbReference>
<dbReference type="EMBL" id="JAVTTO010000001">
    <property type="protein sequence ID" value="MDT7831045.1"/>
    <property type="molecule type" value="Genomic_DNA"/>
</dbReference>
<organism evidence="3 4">
    <name type="scientific">Asprobacillus argus</name>
    <dbReference type="NCBI Taxonomy" id="3076534"/>
    <lineage>
        <taxon>Bacteria</taxon>
        <taxon>Pseudomonadati</taxon>
        <taxon>Bacteroidota</taxon>
        <taxon>Flavobacteriia</taxon>
        <taxon>Flavobacteriales</taxon>
        <taxon>Flavobacteriaceae</taxon>
        <taxon>Asprobacillus</taxon>
    </lineage>
</organism>
<feature type="domain" description="Rhodanese" evidence="2">
    <location>
        <begin position="37"/>
        <end position="121"/>
    </location>
</feature>
<evidence type="ECO:0000256" key="1">
    <source>
        <dbReference type="SAM" id="SignalP"/>
    </source>
</evidence>
<sequence>MKTFLLVLGMILMFASCVEGQTTYKNISKQDLVNVLKGENVQLVDVRTPAEYDQGAIKGAILIDFWNENFLSTIRKKLDKNKPVYLYCKVGGRSSNAAKLLVNNGFKKVYSLDGGYSSWIQK</sequence>
<evidence type="ECO:0000259" key="2">
    <source>
        <dbReference type="PROSITE" id="PS50206"/>
    </source>
</evidence>
<dbReference type="Proteomes" id="UP001257277">
    <property type="component" value="Unassembled WGS sequence"/>
</dbReference>